<accession>A0A9P6UA04</accession>
<keyword evidence="2" id="KW-1185">Reference proteome</keyword>
<proteinExistence type="predicted"/>
<name>A0A9P6UA04_9FUNG</name>
<dbReference type="Proteomes" id="UP000726737">
    <property type="component" value="Unassembled WGS sequence"/>
</dbReference>
<sequence length="321" mass="36685">MADPNNTKPTPLSQFCLFKSLSYSLFEDDWVNMVESWQSMVAVNAPIPEFTLNMVPFFANAPRLLSVFYRYMNYAEKDPEFLSTLTTVLMSTPLLIKVQHILHSADLFKDYVIALKLDNPSASHTQVMQSLQTFLQGLPEGMRLEIQKVFAEEEASDSMGKFALCFTPTTLDTALQLLHADTQLYIDILSTLQLNQNENMPWDAVVDKIKTLVLAKKANAWPGVEQFLSSLHWAPQQQEVAKQQDMDAENDDDNVLEMVEGVDYYPDEEDEQELGSFPEAEEYDQYYADFLQDVQEIQANRVMDDFSKLGTTDSRHAVESW</sequence>
<gene>
    <name evidence="1" type="ORF">BG011_004268</name>
</gene>
<comment type="caution">
    <text evidence="1">The sequence shown here is derived from an EMBL/GenBank/DDBJ whole genome shotgun (WGS) entry which is preliminary data.</text>
</comment>
<evidence type="ECO:0000313" key="1">
    <source>
        <dbReference type="EMBL" id="KAG0265669.1"/>
    </source>
</evidence>
<dbReference type="OrthoDB" id="2156793at2759"/>
<organism evidence="1 2">
    <name type="scientific">Mortierella polycephala</name>
    <dbReference type="NCBI Taxonomy" id="41804"/>
    <lineage>
        <taxon>Eukaryota</taxon>
        <taxon>Fungi</taxon>
        <taxon>Fungi incertae sedis</taxon>
        <taxon>Mucoromycota</taxon>
        <taxon>Mortierellomycotina</taxon>
        <taxon>Mortierellomycetes</taxon>
        <taxon>Mortierellales</taxon>
        <taxon>Mortierellaceae</taxon>
        <taxon>Mortierella</taxon>
    </lineage>
</organism>
<dbReference type="EMBL" id="JAAAJA010000028">
    <property type="protein sequence ID" value="KAG0265669.1"/>
    <property type="molecule type" value="Genomic_DNA"/>
</dbReference>
<dbReference type="AlphaFoldDB" id="A0A9P6UA04"/>
<protein>
    <submittedName>
        <fullName evidence="1">Uncharacterized protein</fullName>
    </submittedName>
</protein>
<reference evidence="1" key="1">
    <citation type="journal article" date="2020" name="Fungal Divers.">
        <title>Resolving the Mortierellaceae phylogeny through synthesis of multi-gene phylogenetics and phylogenomics.</title>
        <authorList>
            <person name="Vandepol N."/>
            <person name="Liber J."/>
            <person name="Desiro A."/>
            <person name="Na H."/>
            <person name="Kennedy M."/>
            <person name="Barry K."/>
            <person name="Grigoriev I.V."/>
            <person name="Miller A.N."/>
            <person name="O'Donnell K."/>
            <person name="Stajich J.E."/>
            <person name="Bonito G."/>
        </authorList>
    </citation>
    <scope>NUCLEOTIDE SEQUENCE</scope>
    <source>
        <strain evidence="1">KOD948</strain>
    </source>
</reference>
<evidence type="ECO:0000313" key="2">
    <source>
        <dbReference type="Proteomes" id="UP000726737"/>
    </source>
</evidence>